<gene>
    <name evidence="1" type="ORF">HUXLEY_102</name>
</gene>
<dbReference type="KEGG" id="vg:29069224"/>
<dbReference type="Proteomes" id="UP000203302">
    <property type="component" value="Segment"/>
</dbReference>
<evidence type="ECO:0000313" key="1">
    <source>
        <dbReference type="EMBL" id="ANZ49184.1"/>
    </source>
</evidence>
<dbReference type="RefSeq" id="YP_009293070.1">
    <property type="nucleotide sequence ID" value="NC_031127.1"/>
</dbReference>
<dbReference type="EMBL" id="KX397368">
    <property type="protein sequence ID" value="ANZ49184.1"/>
    <property type="molecule type" value="Genomic_DNA"/>
</dbReference>
<name>A0A1B2ID92_9CAUD</name>
<sequence>MLRVVYETRCLDDVQSKPVCRAEIVPASAVDRAASTLRGVPVKFTQCDEHRENKPYKTIPAMRPSKRRSYAELKQRLYRHYRRSAWKQLVMLVIDDFIKNLDWEEVLKEAGFRTHSFTYHWHQFKKQYDHELRWSPATRKMFARLEGQDWLLPYMEEDKKT</sequence>
<dbReference type="OrthoDB" id="17021at10239"/>
<reference evidence="2" key="1">
    <citation type="submission" date="2016-06" db="EMBL/GenBank/DDBJ databases">
        <authorList>
            <person name="Berg J.A."/>
            <person name="Grossarth S.E."/>
            <person name="Jarvis T.M."/>
            <person name="Merrill B.D."/>
            <person name="Breakwell D.P."/>
            <person name="Hope S."/>
            <person name="Grose J.H."/>
        </authorList>
    </citation>
    <scope>NUCLEOTIDE SEQUENCE [LARGE SCALE GENOMIC DNA]</scope>
</reference>
<protein>
    <submittedName>
        <fullName evidence="1">Uncharacterized protein</fullName>
    </submittedName>
</protein>
<organism evidence="1 2">
    <name type="scientific">Erwinia phage vB_EamM_Huxley</name>
    <dbReference type="NCBI Taxonomy" id="1883373"/>
    <lineage>
        <taxon>Viruses</taxon>
        <taxon>Duplodnaviria</taxon>
        <taxon>Heunggongvirae</taxon>
        <taxon>Uroviricota</taxon>
        <taxon>Caudoviricetes</taxon>
        <taxon>Chimalliviridae</taxon>
        <taxon>Machinavirus</taxon>
        <taxon>Machinavirus machina</taxon>
    </lineage>
</organism>
<dbReference type="GeneID" id="29069224"/>
<proteinExistence type="predicted"/>
<evidence type="ECO:0000313" key="2">
    <source>
        <dbReference type="Proteomes" id="UP000203302"/>
    </source>
</evidence>
<accession>A0A1B2ID92</accession>